<sequence length="187" mass="21318">MWFYCTTDCKEDPDFIDSDRDFESEQDDIEYYRNLIEGIEIGLDCRQDEVHPKQKECNDTEVDELELLSSDELLFQCSFDDDGDDGNEQAFCFIPTPTLSREPRSSGLKSIAATMVPIQPDSVRVLIDDVNFEDVVDDMVDLGDAESGSTRVSMPRKKKAHKSKCIRRNAFLKSLFLVFDASWGVTC</sequence>
<accession>A0A8S0SX70</accession>
<protein>
    <submittedName>
        <fullName evidence="1">Uncharacterized protein</fullName>
    </submittedName>
</protein>
<dbReference type="AlphaFoldDB" id="A0A8S0SX70"/>
<dbReference type="Gramene" id="OE9A035124T1">
    <property type="protein sequence ID" value="OE9A035124C1"/>
    <property type="gene ID" value="OE9A035124"/>
</dbReference>
<evidence type="ECO:0000313" key="2">
    <source>
        <dbReference type="Proteomes" id="UP000594638"/>
    </source>
</evidence>
<evidence type="ECO:0000313" key="1">
    <source>
        <dbReference type="EMBL" id="CAA2997167.1"/>
    </source>
</evidence>
<proteinExistence type="predicted"/>
<keyword evidence="2" id="KW-1185">Reference proteome</keyword>
<name>A0A8S0SX70_OLEEU</name>
<gene>
    <name evidence="1" type="ORF">OLEA9_A035124</name>
</gene>
<dbReference type="EMBL" id="CACTIH010005544">
    <property type="protein sequence ID" value="CAA2997167.1"/>
    <property type="molecule type" value="Genomic_DNA"/>
</dbReference>
<organism evidence="1 2">
    <name type="scientific">Olea europaea subsp. europaea</name>
    <dbReference type="NCBI Taxonomy" id="158383"/>
    <lineage>
        <taxon>Eukaryota</taxon>
        <taxon>Viridiplantae</taxon>
        <taxon>Streptophyta</taxon>
        <taxon>Embryophyta</taxon>
        <taxon>Tracheophyta</taxon>
        <taxon>Spermatophyta</taxon>
        <taxon>Magnoliopsida</taxon>
        <taxon>eudicotyledons</taxon>
        <taxon>Gunneridae</taxon>
        <taxon>Pentapetalae</taxon>
        <taxon>asterids</taxon>
        <taxon>lamiids</taxon>
        <taxon>Lamiales</taxon>
        <taxon>Oleaceae</taxon>
        <taxon>Oleeae</taxon>
        <taxon>Olea</taxon>
    </lineage>
</organism>
<reference evidence="1 2" key="1">
    <citation type="submission" date="2019-12" db="EMBL/GenBank/DDBJ databases">
        <authorList>
            <person name="Alioto T."/>
            <person name="Alioto T."/>
            <person name="Gomez Garrido J."/>
        </authorList>
    </citation>
    <scope>NUCLEOTIDE SEQUENCE [LARGE SCALE GENOMIC DNA]</scope>
</reference>
<comment type="caution">
    <text evidence="1">The sequence shown here is derived from an EMBL/GenBank/DDBJ whole genome shotgun (WGS) entry which is preliminary data.</text>
</comment>
<dbReference type="Proteomes" id="UP000594638">
    <property type="component" value="Unassembled WGS sequence"/>
</dbReference>